<accession>K1RRD1</accession>
<sequence>MKTAEEVFTSGLVESDLKPVLGEYLQYNGKYYSLTGERIPYMRDKTLDDRFFILTLFGIGKELEKRTQPQKDTIYQVELPVGLPPKHYGALYEKFGQYFVRPGVQRFTFNKREYLVQITKAAVFPQDYAAAMTIYPQIAAYNRVVTVD</sequence>
<organism evidence="1">
    <name type="scientific">human gut metagenome</name>
    <dbReference type="NCBI Taxonomy" id="408170"/>
    <lineage>
        <taxon>unclassified sequences</taxon>
        <taxon>metagenomes</taxon>
        <taxon>organismal metagenomes</taxon>
    </lineage>
</organism>
<dbReference type="Gene3D" id="3.30.420.40">
    <property type="match status" value="1"/>
</dbReference>
<proteinExistence type="predicted"/>
<name>K1RRD1_9ZZZZ</name>
<feature type="non-terminal residue" evidence="1">
    <location>
        <position position="148"/>
    </location>
</feature>
<gene>
    <name evidence="1" type="ORF">LEA_20848</name>
</gene>
<evidence type="ECO:0000313" key="1">
    <source>
        <dbReference type="EMBL" id="EKC44030.1"/>
    </source>
</evidence>
<dbReference type="AlphaFoldDB" id="K1RRD1"/>
<dbReference type="EMBL" id="AJWY01014343">
    <property type="protein sequence ID" value="EKC44030.1"/>
    <property type="molecule type" value="Genomic_DNA"/>
</dbReference>
<dbReference type="InterPro" id="IPR043129">
    <property type="entry name" value="ATPase_NBD"/>
</dbReference>
<protein>
    <submittedName>
        <fullName evidence="1">Uncharacterized protein</fullName>
    </submittedName>
</protein>
<comment type="caution">
    <text evidence="1">The sequence shown here is derived from an EMBL/GenBank/DDBJ whole genome shotgun (WGS) entry which is preliminary data.</text>
</comment>
<reference evidence="1" key="1">
    <citation type="journal article" date="2013" name="Environ. Microbiol.">
        <title>Microbiota from the distal guts of lean and obese adolescents exhibit partial functional redundancy besides clear differences in community structure.</title>
        <authorList>
            <person name="Ferrer M."/>
            <person name="Ruiz A."/>
            <person name="Lanza F."/>
            <person name="Haange S.B."/>
            <person name="Oberbach A."/>
            <person name="Till H."/>
            <person name="Bargiela R."/>
            <person name="Campoy C."/>
            <person name="Segura M.T."/>
            <person name="Richter M."/>
            <person name="von Bergen M."/>
            <person name="Seifert J."/>
            <person name="Suarez A."/>
        </authorList>
    </citation>
    <scope>NUCLEOTIDE SEQUENCE</scope>
</reference>
<dbReference type="SUPFAM" id="SSF53067">
    <property type="entry name" value="Actin-like ATPase domain"/>
    <property type="match status" value="1"/>
</dbReference>